<name>A0A2K8KY30_MARES</name>
<feature type="domain" description="BFD-like [2Fe-2S]-binding" evidence="2">
    <location>
        <begin position="376"/>
        <end position="427"/>
    </location>
</feature>
<keyword evidence="1" id="KW-0560">Oxidoreductase</keyword>
<dbReference type="PIRSF" id="PIRSF037495">
    <property type="entry name" value="Opine_OX_OoxA/HcnB"/>
    <property type="match status" value="1"/>
</dbReference>
<dbReference type="Gene3D" id="1.10.10.1100">
    <property type="entry name" value="BFD-like [2Fe-2S]-binding domain"/>
    <property type="match status" value="1"/>
</dbReference>
<gene>
    <name evidence="4" type="ORF">Ga0123461_1486</name>
</gene>
<feature type="domain" description="FAD/NAD(P)-binding" evidence="3">
    <location>
        <begin position="5"/>
        <end position="316"/>
    </location>
</feature>
<proteinExistence type="predicted"/>
<dbReference type="RefSeq" id="WP_100277733.1">
    <property type="nucleotide sequence ID" value="NZ_CP018799.1"/>
</dbReference>
<evidence type="ECO:0000259" key="3">
    <source>
        <dbReference type="Pfam" id="PF07992"/>
    </source>
</evidence>
<keyword evidence="5" id="KW-1185">Reference proteome</keyword>
<dbReference type="PRINTS" id="PR00469">
    <property type="entry name" value="PNDRDTASEII"/>
</dbReference>
<reference evidence="4 5" key="1">
    <citation type="submission" date="2016-12" db="EMBL/GenBank/DDBJ databases">
        <title>Isolation and genomic insights into novel planktonic Zetaproteobacteria from stratified waters of the Chesapeake Bay.</title>
        <authorList>
            <person name="McAllister S.M."/>
            <person name="Kato S."/>
            <person name="Chan C.S."/>
            <person name="Chiu B.K."/>
            <person name="Field E.K."/>
        </authorList>
    </citation>
    <scope>NUCLEOTIDE SEQUENCE [LARGE SCALE GENOMIC DNA]</scope>
    <source>
        <strain evidence="4 5">CP-5</strain>
    </source>
</reference>
<dbReference type="InterPro" id="IPR017224">
    <property type="entry name" value="Opine_Oxase_asu/HCN_bsu"/>
</dbReference>
<dbReference type="PANTHER" id="PTHR42949">
    <property type="entry name" value="ANAEROBIC GLYCEROL-3-PHOSPHATE DEHYDROGENASE SUBUNIT B"/>
    <property type="match status" value="1"/>
</dbReference>
<dbReference type="PANTHER" id="PTHR42949:SF3">
    <property type="entry name" value="ANAEROBIC GLYCEROL-3-PHOSPHATE DEHYDROGENASE SUBUNIT B"/>
    <property type="match status" value="1"/>
</dbReference>
<sequence length="464" mass="49787">MEKHELVVIGGGPAGLAAATTAANAGIECLLIDEQANPGGQIYRAVGTIPEQRATLLGPDYNYGRKLVDQFNQSSASYLPSTTLWNLNSQLEIGILRDGKASLISADRIIIATGAMERPVPFPGWTLPGVMSAGAGQILLKSSGLVPAQGVVLAGVGPLLLLLAWQYLHAGVKIHAILDMSPAGNIWRALPHLPGALLAHHYILKGLRYQLQLKLAGVKFFNGVTEFHAVGGDALEAVEFTHRGGRQRIDSQLLLSHFGVIPDSHLSRCAGCDHSWDANQLCWRPVADKWDNSSVDGIAIVGDGSGIGGAVAARHAGRIAGFEAARALGYISEQERNEAARNDQRWMRDDLRVRPFLEARFHPPAELLSAPPDETVVCRCEEINAGAIRTAIHAGHKDANQVKFLTRCGMGPCQGRQCDNAVSQIVARELGDKKMISGGYRIRPPIRPLTIEQLAALNEGADPK</sequence>
<evidence type="ECO:0000313" key="5">
    <source>
        <dbReference type="Proteomes" id="UP000231701"/>
    </source>
</evidence>
<organism evidence="4 5">
    <name type="scientific">Mariprofundus aestuarium</name>
    <dbReference type="NCBI Taxonomy" id="1921086"/>
    <lineage>
        <taxon>Bacteria</taxon>
        <taxon>Pseudomonadati</taxon>
        <taxon>Pseudomonadota</taxon>
        <taxon>Candidatius Mariprofundia</taxon>
        <taxon>Mariprofundales</taxon>
        <taxon>Mariprofundaceae</taxon>
        <taxon>Mariprofundus</taxon>
    </lineage>
</organism>
<dbReference type="Pfam" id="PF04324">
    <property type="entry name" value="Fer2_BFD"/>
    <property type="match status" value="1"/>
</dbReference>
<dbReference type="EMBL" id="CP018799">
    <property type="protein sequence ID" value="ATX79900.1"/>
    <property type="molecule type" value="Genomic_DNA"/>
</dbReference>
<accession>A0A2K8KY30</accession>
<dbReference type="InterPro" id="IPR036188">
    <property type="entry name" value="FAD/NAD-bd_sf"/>
</dbReference>
<dbReference type="OrthoDB" id="9801699at2"/>
<dbReference type="InterPro" id="IPR007419">
    <property type="entry name" value="BFD-like_2Fe2S-bd_dom"/>
</dbReference>
<dbReference type="Proteomes" id="UP000231701">
    <property type="component" value="Chromosome"/>
</dbReference>
<evidence type="ECO:0000313" key="4">
    <source>
        <dbReference type="EMBL" id="ATX79900.1"/>
    </source>
</evidence>
<dbReference type="KEGG" id="maes:Ga0123461_1486"/>
<dbReference type="CDD" id="cd19946">
    <property type="entry name" value="GlpA-like_Fer2_BFD-like"/>
    <property type="match status" value="1"/>
</dbReference>
<dbReference type="InterPro" id="IPR051691">
    <property type="entry name" value="Metab_Enz_Cyan_OpOx_G3PDH"/>
</dbReference>
<dbReference type="AlphaFoldDB" id="A0A2K8KY30"/>
<dbReference type="GO" id="GO:0016491">
    <property type="term" value="F:oxidoreductase activity"/>
    <property type="evidence" value="ECO:0007669"/>
    <property type="project" value="UniProtKB-KW"/>
</dbReference>
<dbReference type="InterPro" id="IPR041854">
    <property type="entry name" value="BFD-like_2Fe2S-bd_dom_sf"/>
</dbReference>
<evidence type="ECO:0000256" key="1">
    <source>
        <dbReference type="ARBA" id="ARBA00023002"/>
    </source>
</evidence>
<dbReference type="PRINTS" id="PR00368">
    <property type="entry name" value="FADPNR"/>
</dbReference>
<dbReference type="SUPFAM" id="SSF51905">
    <property type="entry name" value="FAD/NAD(P)-binding domain"/>
    <property type="match status" value="1"/>
</dbReference>
<dbReference type="Pfam" id="PF07992">
    <property type="entry name" value="Pyr_redox_2"/>
    <property type="match status" value="1"/>
</dbReference>
<protein>
    <submittedName>
        <fullName evidence="4">NADPH-dependent 2,4-dienoyl-CoA reductase, sulfur reductase</fullName>
    </submittedName>
</protein>
<dbReference type="InterPro" id="IPR023753">
    <property type="entry name" value="FAD/NAD-binding_dom"/>
</dbReference>
<evidence type="ECO:0000259" key="2">
    <source>
        <dbReference type="Pfam" id="PF04324"/>
    </source>
</evidence>
<dbReference type="Gene3D" id="3.50.50.60">
    <property type="entry name" value="FAD/NAD(P)-binding domain"/>
    <property type="match status" value="2"/>
</dbReference>